<dbReference type="EMBL" id="DS178285">
    <property type="protein sequence ID" value="EFP83120.2"/>
    <property type="molecule type" value="Genomic_DNA"/>
</dbReference>
<feature type="compositionally biased region" description="Polar residues" evidence="1">
    <location>
        <begin position="166"/>
        <end position="179"/>
    </location>
</feature>
<dbReference type="HOGENOM" id="CLU_1455094_0_0_1"/>
<dbReference type="GeneID" id="10544833"/>
<feature type="region of interest" description="Disordered" evidence="1">
    <location>
        <begin position="165"/>
        <end position="186"/>
    </location>
</feature>
<evidence type="ECO:0000256" key="1">
    <source>
        <dbReference type="SAM" id="MobiDB-lite"/>
    </source>
</evidence>
<evidence type="ECO:0000313" key="2">
    <source>
        <dbReference type="EMBL" id="EFP83120.2"/>
    </source>
</evidence>
<organism evidence="2 3">
    <name type="scientific">Puccinia graminis f. sp. tritici (strain CRL 75-36-700-3 / race SCCL)</name>
    <name type="common">Black stem rust fungus</name>
    <dbReference type="NCBI Taxonomy" id="418459"/>
    <lineage>
        <taxon>Eukaryota</taxon>
        <taxon>Fungi</taxon>
        <taxon>Dikarya</taxon>
        <taxon>Basidiomycota</taxon>
        <taxon>Pucciniomycotina</taxon>
        <taxon>Pucciniomycetes</taxon>
        <taxon>Pucciniales</taxon>
        <taxon>Pucciniaceae</taxon>
        <taxon>Puccinia</taxon>
    </lineage>
</organism>
<dbReference type="KEGG" id="pgr:PGTG_09073"/>
<sequence length="186" mass="20377">MPDSPGELGGQTVVSKPVPGYRSIDTVTTVGNFKDTAVWQKECTIKLPGSDCEKEGMFAEPEMQSLHIQPNNNSLTMSSRWTAKPKRVLNRKKPMPIEIAADPSVRRSESLRSRLIFHTADSRASSDSQALNSVLRLGPAESHQPPSRLLDGWVECLGEVVPKPIVSSNRPVRGANQTVHGKDKNP</sequence>
<reference key="1">
    <citation type="submission" date="2007-01" db="EMBL/GenBank/DDBJ databases">
        <title>The Genome Sequence of Puccinia graminis f. sp. tritici Strain CRL 75-36-700-3.</title>
        <authorList>
            <consortium name="The Broad Institute Genome Sequencing Platform"/>
            <person name="Birren B."/>
            <person name="Lander E."/>
            <person name="Galagan J."/>
            <person name="Nusbaum C."/>
            <person name="Devon K."/>
            <person name="Cuomo C."/>
            <person name="Jaffe D."/>
            <person name="Butler J."/>
            <person name="Alvarez P."/>
            <person name="Gnerre S."/>
            <person name="Grabherr M."/>
            <person name="Mauceli E."/>
            <person name="Brockman W."/>
            <person name="Young S."/>
            <person name="LaButti K."/>
            <person name="Sykes S."/>
            <person name="DeCaprio D."/>
            <person name="Crawford M."/>
            <person name="Koehrsen M."/>
            <person name="Engels R."/>
            <person name="Montgomery P."/>
            <person name="Pearson M."/>
            <person name="Howarth C."/>
            <person name="Larson L."/>
            <person name="White J."/>
            <person name="Zeng Q."/>
            <person name="Kodira C."/>
            <person name="Yandava C."/>
            <person name="Alvarado L."/>
            <person name="O'Leary S."/>
            <person name="Szabo L."/>
            <person name="Dean R."/>
            <person name="Schein J."/>
        </authorList>
    </citation>
    <scope>NUCLEOTIDE SEQUENCE</scope>
    <source>
        <strain>CRL 75-36-700-3</strain>
    </source>
</reference>
<keyword evidence="3" id="KW-1185">Reference proteome</keyword>
<gene>
    <name evidence="2" type="ORF">PGTG_09073</name>
</gene>
<dbReference type="OrthoDB" id="10305560at2759"/>
<dbReference type="VEuPathDB" id="FungiDB:PGTG_09073"/>
<evidence type="ECO:0000313" key="3">
    <source>
        <dbReference type="Proteomes" id="UP000008783"/>
    </source>
</evidence>
<dbReference type="Proteomes" id="UP000008783">
    <property type="component" value="Unassembled WGS sequence"/>
</dbReference>
<reference evidence="3" key="2">
    <citation type="journal article" date="2011" name="Proc. Natl. Acad. Sci. U.S.A.">
        <title>Obligate biotrophy features unraveled by the genomic analysis of rust fungi.</title>
        <authorList>
            <person name="Duplessis S."/>
            <person name="Cuomo C.A."/>
            <person name="Lin Y.-C."/>
            <person name="Aerts A."/>
            <person name="Tisserant E."/>
            <person name="Veneault-Fourrey C."/>
            <person name="Joly D.L."/>
            <person name="Hacquard S."/>
            <person name="Amselem J."/>
            <person name="Cantarel B.L."/>
            <person name="Chiu R."/>
            <person name="Coutinho P.M."/>
            <person name="Feau N."/>
            <person name="Field M."/>
            <person name="Frey P."/>
            <person name="Gelhaye E."/>
            <person name="Goldberg J."/>
            <person name="Grabherr M.G."/>
            <person name="Kodira C.D."/>
            <person name="Kohler A."/>
            <person name="Kuees U."/>
            <person name="Lindquist E.A."/>
            <person name="Lucas S.M."/>
            <person name="Mago R."/>
            <person name="Mauceli E."/>
            <person name="Morin E."/>
            <person name="Murat C."/>
            <person name="Pangilinan J.L."/>
            <person name="Park R."/>
            <person name="Pearson M."/>
            <person name="Quesneville H."/>
            <person name="Rouhier N."/>
            <person name="Sakthikumar S."/>
            <person name="Salamov A.A."/>
            <person name="Schmutz J."/>
            <person name="Selles B."/>
            <person name="Shapiro H."/>
            <person name="Tanguay P."/>
            <person name="Tuskan G.A."/>
            <person name="Henrissat B."/>
            <person name="Van de Peer Y."/>
            <person name="Rouze P."/>
            <person name="Ellis J.G."/>
            <person name="Dodds P.N."/>
            <person name="Schein J.E."/>
            <person name="Zhong S."/>
            <person name="Hamelin R.C."/>
            <person name="Grigoriev I.V."/>
            <person name="Szabo L.J."/>
            <person name="Martin F."/>
        </authorList>
    </citation>
    <scope>NUCLEOTIDE SEQUENCE [LARGE SCALE GENOMIC DNA]</scope>
    <source>
        <strain evidence="3">CRL 75-36-700-3 / race SCCL</strain>
    </source>
</reference>
<protein>
    <submittedName>
        <fullName evidence="2">Uncharacterized protein</fullName>
    </submittedName>
</protein>
<proteinExistence type="predicted"/>
<name>E3KFQ6_PUCGT</name>
<accession>E3KFQ6</accession>
<dbReference type="RefSeq" id="XP_003327539.2">
    <property type="nucleotide sequence ID" value="XM_003327491.2"/>
</dbReference>
<dbReference type="AlphaFoldDB" id="E3KFQ6"/>
<dbReference type="InParanoid" id="E3KFQ6"/>